<feature type="region of interest" description="Disordered" evidence="1">
    <location>
        <begin position="1"/>
        <end position="21"/>
    </location>
</feature>
<keyword evidence="3" id="KW-1185">Reference proteome</keyword>
<dbReference type="RefSeq" id="WP_089335486.1">
    <property type="nucleotide sequence ID" value="NZ_FZNO01000004.1"/>
</dbReference>
<dbReference type="Proteomes" id="UP000198403">
    <property type="component" value="Unassembled WGS sequence"/>
</dbReference>
<dbReference type="AlphaFoldDB" id="A0A238VRI6"/>
<gene>
    <name evidence="2" type="ORF">SAMN06272737_10466</name>
</gene>
<organism evidence="2 3">
    <name type="scientific">Blastococcus mobilis</name>
    <dbReference type="NCBI Taxonomy" id="1938746"/>
    <lineage>
        <taxon>Bacteria</taxon>
        <taxon>Bacillati</taxon>
        <taxon>Actinomycetota</taxon>
        <taxon>Actinomycetes</taxon>
        <taxon>Geodermatophilales</taxon>
        <taxon>Geodermatophilaceae</taxon>
        <taxon>Blastococcus</taxon>
    </lineage>
</organism>
<dbReference type="EMBL" id="FZNO01000004">
    <property type="protein sequence ID" value="SNR36099.1"/>
    <property type="molecule type" value="Genomic_DNA"/>
</dbReference>
<sequence>MSRQFTPNSPSALTAHAQTVSDRRHALERELADYSSDADRNDLQVLVDASISSAAWEVGEILSRQAHVRLHRAN</sequence>
<evidence type="ECO:0000256" key="1">
    <source>
        <dbReference type="SAM" id="MobiDB-lite"/>
    </source>
</evidence>
<accession>A0A238VRI6</accession>
<proteinExistence type="predicted"/>
<reference evidence="2 3" key="1">
    <citation type="submission" date="2017-06" db="EMBL/GenBank/DDBJ databases">
        <authorList>
            <person name="Kim H.J."/>
            <person name="Triplett B.A."/>
        </authorList>
    </citation>
    <scope>NUCLEOTIDE SEQUENCE [LARGE SCALE GENOMIC DNA]</scope>
    <source>
        <strain evidence="2 3">DSM 44272</strain>
    </source>
</reference>
<name>A0A238VRI6_9ACTN</name>
<dbReference type="OrthoDB" id="3297344at2"/>
<evidence type="ECO:0000313" key="3">
    <source>
        <dbReference type="Proteomes" id="UP000198403"/>
    </source>
</evidence>
<feature type="compositionally biased region" description="Polar residues" evidence="1">
    <location>
        <begin position="1"/>
        <end position="20"/>
    </location>
</feature>
<protein>
    <submittedName>
        <fullName evidence="2">Uncharacterized protein</fullName>
    </submittedName>
</protein>
<evidence type="ECO:0000313" key="2">
    <source>
        <dbReference type="EMBL" id="SNR36099.1"/>
    </source>
</evidence>